<evidence type="ECO:0000313" key="4">
    <source>
        <dbReference type="Proteomes" id="UP000006281"/>
    </source>
</evidence>
<protein>
    <recommendedName>
        <fullName evidence="2">HTH luxR-type domain-containing protein</fullName>
    </recommendedName>
</protein>
<dbReference type="HOGENOM" id="CLU_004665_5_3_11"/>
<organism evidence="3 4">
    <name type="scientific">Saccharothrix espanaensis (strain ATCC 51144 / DSM 44229 / JCM 9112 / NBRC 15066 / NRRL 15764)</name>
    <dbReference type="NCBI Taxonomy" id="1179773"/>
    <lineage>
        <taxon>Bacteria</taxon>
        <taxon>Bacillati</taxon>
        <taxon>Actinomycetota</taxon>
        <taxon>Actinomycetes</taxon>
        <taxon>Pseudonocardiales</taxon>
        <taxon>Pseudonocardiaceae</taxon>
        <taxon>Saccharothrix</taxon>
    </lineage>
</organism>
<dbReference type="PROSITE" id="PS00622">
    <property type="entry name" value="HTH_LUXR_1"/>
    <property type="match status" value="1"/>
</dbReference>
<accession>K0JT28</accession>
<dbReference type="InterPro" id="IPR027417">
    <property type="entry name" value="P-loop_NTPase"/>
</dbReference>
<dbReference type="Gene3D" id="1.10.10.10">
    <property type="entry name" value="Winged helix-like DNA-binding domain superfamily/Winged helix DNA-binding domain"/>
    <property type="match status" value="1"/>
</dbReference>
<dbReference type="eggNOG" id="COG3903">
    <property type="taxonomic scope" value="Bacteria"/>
</dbReference>
<dbReference type="InterPro" id="IPR016032">
    <property type="entry name" value="Sig_transdc_resp-reg_C-effctor"/>
</dbReference>
<dbReference type="SUPFAM" id="SSF52540">
    <property type="entry name" value="P-loop containing nucleoside triphosphate hydrolases"/>
    <property type="match status" value="1"/>
</dbReference>
<dbReference type="PROSITE" id="PS50043">
    <property type="entry name" value="HTH_LUXR_2"/>
    <property type="match status" value="1"/>
</dbReference>
<dbReference type="InterPro" id="IPR036388">
    <property type="entry name" value="WH-like_DNA-bd_sf"/>
</dbReference>
<dbReference type="PATRIC" id="fig|1179773.3.peg.1356"/>
<dbReference type="InterPro" id="IPR000792">
    <property type="entry name" value="Tscrpt_reg_LuxR_C"/>
</dbReference>
<dbReference type="Proteomes" id="UP000006281">
    <property type="component" value="Chromosome"/>
</dbReference>
<dbReference type="eggNOG" id="COG2197">
    <property type="taxonomic scope" value="Bacteria"/>
</dbReference>
<feature type="region of interest" description="Disordered" evidence="1">
    <location>
        <begin position="766"/>
        <end position="798"/>
    </location>
</feature>
<dbReference type="RefSeq" id="WP_015098785.1">
    <property type="nucleotide sequence ID" value="NC_019673.1"/>
</dbReference>
<feature type="domain" description="HTH luxR-type" evidence="2">
    <location>
        <begin position="703"/>
        <end position="768"/>
    </location>
</feature>
<dbReference type="EMBL" id="HE804045">
    <property type="protein sequence ID" value="CCH28672.1"/>
    <property type="molecule type" value="Genomic_DNA"/>
</dbReference>
<dbReference type="Gene3D" id="3.40.50.300">
    <property type="entry name" value="P-loop containing nucleotide triphosphate hydrolases"/>
    <property type="match status" value="1"/>
</dbReference>
<dbReference type="STRING" id="1179773.BN6_13460"/>
<dbReference type="PRINTS" id="PR00364">
    <property type="entry name" value="DISEASERSIST"/>
</dbReference>
<reference evidence="3 4" key="1">
    <citation type="journal article" date="2012" name="BMC Genomics">
        <title>Complete genome sequence of Saccharothrix espanaensis DSM 44229T and comparison to the other completely sequenced Pseudonocardiaceae.</title>
        <authorList>
            <person name="Strobel T."/>
            <person name="Al-Dilaimi A."/>
            <person name="Blom J."/>
            <person name="Gessner A."/>
            <person name="Kalinowski J."/>
            <person name="Luzhetska M."/>
            <person name="Puhler A."/>
            <person name="Szczepanowski R."/>
            <person name="Bechthold A."/>
            <person name="Ruckert C."/>
        </authorList>
    </citation>
    <scope>NUCLEOTIDE SEQUENCE [LARGE SCALE GENOMIC DNA]</scope>
    <source>
        <strain evidence="4">ATCC 51144 / DSM 44229 / JCM 9112 / NBRC 15066 / NRRL 15764</strain>
    </source>
</reference>
<dbReference type="InterPro" id="IPR058852">
    <property type="entry name" value="HTH_77"/>
</dbReference>
<keyword evidence="4" id="KW-1185">Reference proteome</keyword>
<evidence type="ECO:0000259" key="2">
    <source>
        <dbReference type="PROSITE" id="PS50043"/>
    </source>
</evidence>
<dbReference type="Pfam" id="PF00196">
    <property type="entry name" value="GerE"/>
    <property type="match status" value="1"/>
</dbReference>
<proteinExistence type="predicted"/>
<dbReference type="SUPFAM" id="SSF46894">
    <property type="entry name" value="C-terminal effector domain of the bipartite response regulators"/>
    <property type="match status" value="1"/>
</dbReference>
<dbReference type="PRINTS" id="PR00038">
    <property type="entry name" value="HTHLUXR"/>
</dbReference>
<dbReference type="AlphaFoldDB" id="K0JT28"/>
<dbReference type="BioCyc" id="SESP1179773:BN6_RS06635-MONOMER"/>
<dbReference type="OrthoDB" id="9812579at2"/>
<gene>
    <name evidence="3" type="ordered locus">BN6_13460</name>
</gene>
<dbReference type="GO" id="GO:0043531">
    <property type="term" value="F:ADP binding"/>
    <property type="evidence" value="ECO:0007669"/>
    <property type="project" value="InterPro"/>
</dbReference>
<dbReference type="PANTHER" id="PTHR47691:SF3">
    <property type="entry name" value="HTH-TYPE TRANSCRIPTIONAL REGULATOR RV0890C-RELATED"/>
    <property type="match status" value="1"/>
</dbReference>
<dbReference type="CDD" id="cd06170">
    <property type="entry name" value="LuxR_C_like"/>
    <property type="match status" value="1"/>
</dbReference>
<dbReference type="SMART" id="SM00421">
    <property type="entry name" value="HTH_LUXR"/>
    <property type="match status" value="1"/>
</dbReference>
<dbReference type="PANTHER" id="PTHR47691">
    <property type="entry name" value="REGULATOR-RELATED"/>
    <property type="match status" value="1"/>
</dbReference>
<name>K0JT28_SACES</name>
<dbReference type="GO" id="GO:0003677">
    <property type="term" value="F:DNA binding"/>
    <property type="evidence" value="ECO:0007669"/>
    <property type="project" value="InterPro"/>
</dbReference>
<evidence type="ECO:0000313" key="3">
    <source>
        <dbReference type="EMBL" id="CCH28672.1"/>
    </source>
</evidence>
<dbReference type="InterPro" id="IPR002182">
    <property type="entry name" value="NB-ARC"/>
</dbReference>
<dbReference type="GO" id="GO:0006355">
    <property type="term" value="P:regulation of DNA-templated transcription"/>
    <property type="evidence" value="ECO:0007669"/>
    <property type="project" value="InterPro"/>
</dbReference>
<evidence type="ECO:0000256" key="1">
    <source>
        <dbReference type="SAM" id="MobiDB-lite"/>
    </source>
</evidence>
<dbReference type="Pfam" id="PF00931">
    <property type="entry name" value="NB-ARC"/>
    <property type="match status" value="1"/>
</dbReference>
<sequence length="798" mass="85836">MTTGRARAALPAPVIELVGREALAAATADRLLAGHRMVTLAGPGGVGKTVLALEVARRCRDRRAGTVAVAHLGDTTRPDELHREVVRAVGVNDQSCADPVDVLVDFLRGRELLLVLDNCEQILDAVGDLCSVLLEEAPGVRVLATSRQHLGIAGEHTALVPPLSVHADDAARSDAMCLLLRRAEAAGRRITADDDWGALAELVAWSSGLPLVLELVAVRLGGGMSPRQILDRLDGGRLLATRTRRVRPHHRTLEQTLDWSYGLCSAGQRRLLARISVFAGGFTLDTVEKVCSGNGIGEHEVLDLLADLVAQSLVQAGPDGRYHQLQPVREYGQRRLRAAGEEQGLRDAHSAFFRDLAGELATTWYSPDEVALLQRGYDEMPNFRAALHHCATTPGLAGLGLALLHDLARLRVQFFFAMLGEFRGWFRTLLDLTPVEPTPERIGATVQLGWTMLCQGSQHDAGVVLAQLRELVGDRDDVAPAVLLEGAYAMLVEGDPRCIGLLRRAVDLFAVMGPEYRGDRGNFKLIWALAAGFYGDEATGVAAAEDYLADARAAGGEWAISWALWARGLAPLRHGSPAEAVSWFRAGLEIQVGLREQWGSTWSAEAIGWALAGVAEHDGASSDLLETAAELLGAAVLMRAATGVAITGLVPFRREREKAHATVVARLGSARYQAAYDRGQALAGRDDVYALALRPEVRRTPPADVTLADLSPRQREVAVLVSQGHPNHEIARRLHLSVSTVENHLTAIFAKVSVTNRVELGTWVGAQNGLPRNGLPSPGLPQHDSPRHGPTPNGPAPR</sequence>
<dbReference type="Pfam" id="PF25872">
    <property type="entry name" value="HTH_77"/>
    <property type="match status" value="1"/>
</dbReference>
<dbReference type="KEGG" id="sesp:BN6_13460"/>